<accession>A0ACB9H178</accession>
<sequence length="121" mass="13752">MVPTSWYISQTGCEIVKDSLNSNAIDEEIDAEANVFKMGEKGLDNVTTGRSKRDENGGFASGDSERDVKPFKHMLKVQEFLEWMVQYPRAVDLRCLRNVPLDTAKPICRTVRNVVYIPKEL</sequence>
<keyword evidence="2" id="KW-1185">Reference proteome</keyword>
<comment type="caution">
    <text evidence="1">The sequence shown here is derived from an EMBL/GenBank/DDBJ whole genome shotgun (WGS) entry which is preliminary data.</text>
</comment>
<name>A0ACB9H178_CICIN</name>
<evidence type="ECO:0000313" key="1">
    <source>
        <dbReference type="EMBL" id="KAI3789439.1"/>
    </source>
</evidence>
<reference evidence="1 2" key="2">
    <citation type="journal article" date="2022" name="Mol. Ecol. Resour.">
        <title>The genomes of chicory, endive, great burdock and yacon provide insights into Asteraceae paleo-polyploidization history and plant inulin production.</title>
        <authorList>
            <person name="Fan W."/>
            <person name="Wang S."/>
            <person name="Wang H."/>
            <person name="Wang A."/>
            <person name="Jiang F."/>
            <person name="Liu H."/>
            <person name="Zhao H."/>
            <person name="Xu D."/>
            <person name="Zhang Y."/>
        </authorList>
    </citation>
    <scope>NUCLEOTIDE SEQUENCE [LARGE SCALE GENOMIC DNA]</scope>
    <source>
        <strain evidence="2">cv. Punajuju</strain>
        <tissue evidence="1">Leaves</tissue>
    </source>
</reference>
<dbReference type="Proteomes" id="UP001055811">
    <property type="component" value="Linkage Group LG01"/>
</dbReference>
<evidence type="ECO:0000313" key="2">
    <source>
        <dbReference type="Proteomes" id="UP001055811"/>
    </source>
</evidence>
<gene>
    <name evidence="1" type="ORF">L2E82_02234</name>
</gene>
<dbReference type="EMBL" id="CM042009">
    <property type="protein sequence ID" value="KAI3789439.1"/>
    <property type="molecule type" value="Genomic_DNA"/>
</dbReference>
<organism evidence="1 2">
    <name type="scientific">Cichorium intybus</name>
    <name type="common">Chicory</name>
    <dbReference type="NCBI Taxonomy" id="13427"/>
    <lineage>
        <taxon>Eukaryota</taxon>
        <taxon>Viridiplantae</taxon>
        <taxon>Streptophyta</taxon>
        <taxon>Embryophyta</taxon>
        <taxon>Tracheophyta</taxon>
        <taxon>Spermatophyta</taxon>
        <taxon>Magnoliopsida</taxon>
        <taxon>eudicotyledons</taxon>
        <taxon>Gunneridae</taxon>
        <taxon>Pentapetalae</taxon>
        <taxon>asterids</taxon>
        <taxon>campanulids</taxon>
        <taxon>Asterales</taxon>
        <taxon>Asteraceae</taxon>
        <taxon>Cichorioideae</taxon>
        <taxon>Cichorieae</taxon>
        <taxon>Cichoriinae</taxon>
        <taxon>Cichorium</taxon>
    </lineage>
</organism>
<reference evidence="2" key="1">
    <citation type="journal article" date="2022" name="Mol. Ecol. Resour.">
        <title>The genomes of chicory, endive, great burdock and yacon provide insights into Asteraceae palaeo-polyploidization history and plant inulin production.</title>
        <authorList>
            <person name="Fan W."/>
            <person name="Wang S."/>
            <person name="Wang H."/>
            <person name="Wang A."/>
            <person name="Jiang F."/>
            <person name="Liu H."/>
            <person name="Zhao H."/>
            <person name="Xu D."/>
            <person name="Zhang Y."/>
        </authorList>
    </citation>
    <scope>NUCLEOTIDE SEQUENCE [LARGE SCALE GENOMIC DNA]</scope>
    <source>
        <strain evidence="2">cv. Punajuju</strain>
    </source>
</reference>
<protein>
    <submittedName>
        <fullName evidence="1">Uncharacterized protein</fullName>
    </submittedName>
</protein>
<proteinExistence type="predicted"/>